<feature type="compositionally biased region" description="Polar residues" evidence="3">
    <location>
        <begin position="838"/>
        <end position="856"/>
    </location>
</feature>
<dbReference type="Gene3D" id="2.30.30.40">
    <property type="entry name" value="SH3 Domains"/>
    <property type="match status" value="1"/>
</dbReference>
<feature type="compositionally biased region" description="Low complexity" evidence="3">
    <location>
        <begin position="1049"/>
        <end position="1068"/>
    </location>
</feature>
<protein>
    <recommendedName>
        <fullName evidence="5">SH3 domain-containing protein</fullName>
    </recommendedName>
</protein>
<dbReference type="InterPro" id="IPR011047">
    <property type="entry name" value="Quinoprotein_ADH-like_sf"/>
</dbReference>
<keyword evidence="4" id="KW-0472">Membrane</keyword>
<organism evidence="6 7">
    <name type="scientific">Polyrhizophydium stewartii</name>
    <dbReference type="NCBI Taxonomy" id="2732419"/>
    <lineage>
        <taxon>Eukaryota</taxon>
        <taxon>Fungi</taxon>
        <taxon>Fungi incertae sedis</taxon>
        <taxon>Chytridiomycota</taxon>
        <taxon>Chytridiomycota incertae sedis</taxon>
        <taxon>Chytridiomycetes</taxon>
        <taxon>Rhizophydiales</taxon>
        <taxon>Rhizophydiales incertae sedis</taxon>
        <taxon>Polyrhizophydium</taxon>
    </lineage>
</organism>
<dbReference type="PANTHER" id="PTHR31778:SF2">
    <property type="entry name" value="BUD SITE SELECTION PROTEIN RAX2"/>
    <property type="match status" value="1"/>
</dbReference>
<evidence type="ECO:0000256" key="3">
    <source>
        <dbReference type="SAM" id="MobiDB-lite"/>
    </source>
</evidence>
<evidence type="ECO:0000256" key="1">
    <source>
        <dbReference type="ARBA" id="ARBA00022443"/>
    </source>
</evidence>
<feature type="region of interest" description="Disordered" evidence="3">
    <location>
        <begin position="1313"/>
        <end position="1342"/>
    </location>
</feature>
<dbReference type="SUPFAM" id="SSF50044">
    <property type="entry name" value="SH3-domain"/>
    <property type="match status" value="1"/>
</dbReference>
<dbReference type="SMART" id="SM00326">
    <property type="entry name" value="SH3"/>
    <property type="match status" value="1"/>
</dbReference>
<keyword evidence="1 2" id="KW-0728">SH3 domain</keyword>
<feature type="domain" description="SH3" evidence="5">
    <location>
        <begin position="1411"/>
        <end position="1473"/>
    </location>
</feature>
<feature type="region of interest" description="Disordered" evidence="3">
    <location>
        <begin position="834"/>
        <end position="856"/>
    </location>
</feature>
<accession>A0ABR4NAE0</accession>
<name>A0ABR4NAE0_9FUNG</name>
<dbReference type="CDD" id="cd00174">
    <property type="entry name" value="SH3"/>
    <property type="match status" value="1"/>
</dbReference>
<feature type="region of interest" description="Disordered" evidence="3">
    <location>
        <begin position="1049"/>
        <end position="1073"/>
    </location>
</feature>
<feature type="transmembrane region" description="Helical" evidence="4">
    <location>
        <begin position="952"/>
        <end position="977"/>
    </location>
</feature>
<feature type="compositionally biased region" description="Pro residues" evidence="3">
    <location>
        <begin position="1251"/>
        <end position="1264"/>
    </location>
</feature>
<gene>
    <name evidence="6" type="ORF">HK105_203931</name>
</gene>
<dbReference type="Proteomes" id="UP001527925">
    <property type="component" value="Unassembled WGS sequence"/>
</dbReference>
<sequence>MGLNGPVEAVAPGPAGALFFAGAFDASADGPASVAPDSQRVAVDQAAIITQGNANATALACPAAPLGWLLPGPLGTIELRLPESAVVTGFALQNAPTGADGVRLFSIAAPAVSPGASYSLVPVDPSGSVGAPCTLCSLPKGAGLYHFFVDDPESSPPTNDIVLTVVQSHGSGPTGLSTLQVFRREIVVHANPAANPLRCPESPRPATVSLSGNWVAGSSQGAMRAVPPITTTTQATFAIFSPNLPVEAAYTVSINVPACGAAGSADPCAARGAVVAAVASPANDQPVRTVTVDARSTVDASFSLGTFLLAPGASINISSATLGTSITIESVSFEKVASIRNIKFLASLDTRNPAARFAPLAANTLPDGSAPRALAVDARGRLFVGGRFAFSSIFTNVARYAPRETSTGWAQLAGSGLNGPVSAMDALGSLVFVAGDFTGSTDGVSALRRLAIYDGEADRWLPMAGGVDAAPSRISVDPDAKLVRITGPFTRVFASQTDTQGAAIPAGVLVWSVDAAAFIEPPERVRGSLDVSISFTFESRQYVFDAGNITDFGIDRSAAGIALLSNTSYVPTPSVPANASVSALAWDASQARVFMAGVFPPLGPLPGPKRAALASINEDGSDFRLLGLTLDNGNINDMLYLPFFGQLILAGSFTGFTTANGSSSPATGILVINPDTFAVSPAMSMSSAPQSAIDIRQIYRLDQFRVLVLGSFTIPSGITGFSQDFEAGPNVRRTAKPAFGVAFLGGRFAVPGTQNKSSVLSLRLDTPSSLSMPASGIVSLEPLRVGPSILDVGGPVIALCLSLDGSLFIVSRRDTDGALQLAVFDGHSLRTRPLPPGSSVTGLTSQSWPASGSQPSLPQPVKMINGVMITGQFIMPDLSAAADQQQDTQQLATYAAILYDPVADSLIPFIGAVGGGFITTLRTRFAPDFKPVDGSPGAGAKGSSGGSSGFPVWGIVLIVISCLIFAAILGWLVYIAVRREIGSASNPGDTEAGSAGTLASACSLTGLGAAHRKRGSNGSDISFGTTSGRIASYHGSLAGSIGDGAAAAGTAGSTGSVAPGATAGSTAAPSLRTPQTPQQLLFGFFGRLAGGSASNALAPAAPAAGSSSNANGDSKPGARRWSGRSNDGQSAPDPAGHRARGGWGGLNLGFGLGLAGPAGGGDAGVGGGEATGSMTTAVTTASLSRSEMLTTIGCTTTVTARPSSTGTSPHGTLVPPVSPTTAGSAHIDMDSVILAAAASSRDAPTATSRPPTMPDGPCLPPIPATQPLFSPTPAAAGPTTAADASWCTSPTLARQRQLDTQIMQLREQVLLQQQDSSQPSPDATSPDPARAASPQPPRAHRPERLLSISTFDDGLSAWRRSSAATTQTATLDAAWASLAAEARLSTALAAPSAAGSRRSAVTDRVESWLLSPRVTVVARDSYQAQDSTELSFHGGDRIQVLDSTDPFWWTGRLETARGQIGLFPASLTARTSGELQD</sequence>
<dbReference type="InterPro" id="IPR001452">
    <property type="entry name" value="SH3_domain"/>
</dbReference>
<evidence type="ECO:0000259" key="5">
    <source>
        <dbReference type="PROSITE" id="PS50002"/>
    </source>
</evidence>
<dbReference type="PROSITE" id="PS50002">
    <property type="entry name" value="SH3"/>
    <property type="match status" value="1"/>
</dbReference>
<keyword evidence="4" id="KW-0812">Transmembrane</keyword>
<feature type="region of interest" description="Disordered" evidence="3">
    <location>
        <begin position="1098"/>
        <end position="1142"/>
    </location>
</feature>
<reference evidence="6 7" key="1">
    <citation type="submission" date="2023-09" db="EMBL/GenBank/DDBJ databases">
        <title>Pangenome analysis of Batrachochytrium dendrobatidis and related Chytrids.</title>
        <authorList>
            <person name="Yacoub M.N."/>
            <person name="Stajich J.E."/>
            <person name="James T.Y."/>
        </authorList>
    </citation>
    <scope>NUCLEOTIDE SEQUENCE [LARGE SCALE GENOMIC DNA]</scope>
    <source>
        <strain evidence="6 7">JEL0888</strain>
    </source>
</reference>
<keyword evidence="4" id="KW-1133">Transmembrane helix</keyword>
<feature type="region of interest" description="Disordered" evidence="3">
    <location>
        <begin position="1238"/>
        <end position="1287"/>
    </location>
</feature>
<keyword evidence="7" id="KW-1185">Reference proteome</keyword>
<evidence type="ECO:0000256" key="4">
    <source>
        <dbReference type="SAM" id="Phobius"/>
    </source>
</evidence>
<dbReference type="EMBL" id="JADGIZ020000016">
    <property type="protein sequence ID" value="KAL2916498.1"/>
    <property type="molecule type" value="Genomic_DNA"/>
</dbReference>
<feature type="compositionally biased region" description="Low complexity" evidence="3">
    <location>
        <begin position="1313"/>
        <end position="1333"/>
    </location>
</feature>
<evidence type="ECO:0000313" key="6">
    <source>
        <dbReference type="EMBL" id="KAL2916498.1"/>
    </source>
</evidence>
<dbReference type="Pfam" id="PF00018">
    <property type="entry name" value="SH3_1"/>
    <property type="match status" value="1"/>
</dbReference>
<evidence type="ECO:0000256" key="2">
    <source>
        <dbReference type="PROSITE-ProRule" id="PRU00192"/>
    </source>
</evidence>
<comment type="caution">
    <text evidence="6">The sequence shown here is derived from an EMBL/GenBank/DDBJ whole genome shotgun (WGS) entry which is preliminary data.</text>
</comment>
<evidence type="ECO:0000313" key="7">
    <source>
        <dbReference type="Proteomes" id="UP001527925"/>
    </source>
</evidence>
<dbReference type="PANTHER" id="PTHR31778">
    <property type="entry name" value="BUD SITE SELECTION PROTEIN RAX2"/>
    <property type="match status" value="1"/>
</dbReference>
<dbReference type="SUPFAM" id="SSF50998">
    <property type="entry name" value="Quinoprotein alcohol dehydrogenase-like"/>
    <property type="match status" value="1"/>
</dbReference>
<feature type="compositionally biased region" description="Low complexity" evidence="3">
    <location>
        <begin position="1238"/>
        <end position="1249"/>
    </location>
</feature>
<dbReference type="InterPro" id="IPR036028">
    <property type="entry name" value="SH3-like_dom_sf"/>
</dbReference>
<proteinExistence type="predicted"/>
<feature type="compositionally biased region" description="Low complexity" evidence="3">
    <location>
        <begin position="1271"/>
        <end position="1284"/>
    </location>
</feature>
<feature type="compositionally biased region" description="Low complexity" evidence="3">
    <location>
        <begin position="1098"/>
        <end position="1112"/>
    </location>
</feature>